<sequence>MTDHQAPTGVDVTLGETGGALRVALYSGSFDPVTEGHVDVIARTLALADKVVVAIGIHPGKTPMFSFEERVAMLGEVAADRFGEAAARRIGVIAFDGLVVEAARAVGATVIVRGLRDGSDLDYEMQMAGMNGVMAPGVQTVFVPASPSVRHITATLVRQIAALGGDVAPFVPAPVLRRLDAKHRR</sequence>
<dbReference type="AlphaFoldDB" id="A0A1M7ZM18"/>
<dbReference type="Pfam" id="PF01467">
    <property type="entry name" value="CTP_transf_like"/>
    <property type="match status" value="1"/>
</dbReference>
<evidence type="ECO:0000256" key="5">
    <source>
        <dbReference type="ARBA" id="ARBA00022840"/>
    </source>
</evidence>
<dbReference type="InterPro" id="IPR004821">
    <property type="entry name" value="Cyt_trans-like"/>
</dbReference>
<evidence type="ECO:0000256" key="2">
    <source>
        <dbReference type="ARBA" id="ARBA00022679"/>
    </source>
</evidence>
<keyword evidence="12" id="KW-1185">Reference proteome</keyword>
<dbReference type="GO" id="GO:0005524">
    <property type="term" value="F:ATP binding"/>
    <property type="evidence" value="ECO:0007669"/>
    <property type="project" value="UniProtKB-KW"/>
</dbReference>
<dbReference type="NCBIfam" id="TIGR01510">
    <property type="entry name" value="coaD_prev_kdtB"/>
    <property type="match status" value="1"/>
</dbReference>
<keyword evidence="3 9" id="KW-0548">Nucleotidyltransferase</keyword>
<feature type="binding site" evidence="9">
    <location>
        <position position="99"/>
    </location>
    <ligand>
        <name>substrate</name>
    </ligand>
</feature>
<dbReference type="OrthoDB" id="9806661at2"/>
<dbReference type="RefSeq" id="WP_084564539.1">
    <property type="nucleotide sequence ID" value="NZ_FRXO01000004.1"/>
</dbReference>
<keyword evidence="7 9" id="KW-0173">Coenzyme A biosynthesis</keyword>
<evidence type="ECO:0000256" key="7">
    <source>
        <dbReference type="ARBA" id="ARBA00022993"/>
    </source>
</evidence>
<feature type="binding site" evidence="9">
    <location>
        <begin position="149"/>
        <end position="155"/>
    </location>
    <ligand>
        <name>ATP</name>
        <dbReference type="ChEBI" id="CHEBI:30616"/>
    </ligand>
</feature>
<dbReference type="InterPro" id="IPR014729">
    <property type="entry name" value="Rossmann-like_a/b/a_fold"/>
</dbReference>
<feature type="binding site" evidence="9">
    <location>
        <position position="29"/>
    </location>
    <ligand>
        <name>substrate</name>
    </ligand>
</feature>
<evidence type="ECO:0000313" key="12">
    <source>
        <dbReference type="Proteomes" id="UP000186406"/>
    </source>
</evidence>
<dbReference type="STRING" id="1123029.SAMN02745172_02352"/>
<dbReference type="SUPFAM" id="SSF52374">
    <property type="entry name" value="Nucleotidylyl transferase"/>
    <property type="match status" value="1"/>
</dbReference>
<dbReference type="GO" id="GO:0005737">
    <property type="term" value="C:cytoplasm"/>
    <property type="evidence" value="ECO:0007669"/>
    <property type="project" value="UniProtKB-SubCell"/>
</dbReference>
<dbReference type="PANTHER" id="PTHR21342">
    <property type="entry name" value="PHOSPHOPANTETHEINE ADENYLYLTRANSFERASE"/>
    <property type="match status" value="1"/>
</dbReference>
<feature type="binding site" evidence="9">
    <location>
        <position position="113"/>
    </location>
    <ligand>
        <name>substrate</name>
    </ligand>
</feature>
<keyword evidence="4 9" id="KW-0547">Nucleotide-binding</keyword>
<evidence type="ECO:0000256" key="3">
    <source>
        <dbReference type="ARBA" id="ARBA00022695"/>
    </source>
</evidence>
<dbReference type="GO" id="GO:0004595">
    <property type="term" value="F:pantetheine-phosphate adenylyltransferase activity"/>
    <property type="evidence" value="ECO:0007669"/>
    <property type="project" value="UniProtKB-UniRule"/>
</dbReference>
<feature type="domain" description="Cytidyltransferase-like" evidence="10">
    <location>
        <begin position="25"/>
        <end position="159"/>
    </location>
</feature>
<organism evidence="11 12">
    <name type="scientific">Pseudoxanthobacter soli DSM 19599</name>
    <dbReference type="NCBI Taxonomy" id="1123029"/>
    <lineage>
        <taxon>Bacteria</taxon>
        <taxon>Pseudomonadati</taxon>
        <taxon>Pseudomonadota</taxon>
        <taxon>Alphaproteobacteria</taxon>
        <taxon>Hyphomicrobiales</taxon>
        <taxon>Segnochrobactraceae</taxon>
        <taxon>Pseudoxanthobacter</taxon>
    </lineage>
</organism>
<dbReference type="NCBIfam" id="TIGR00125">
    <property type="entry name" value="cyt_tran_rel"/>
    <property type="match status" value="1"/>
</dbReference>
<proteinExistence type="inferred from homology"/>
<dbReference type="EMBL" id="FRXO01000004">
    <property type="protein sequence ID" value="SHO65706.1"/>
    <property type="molecule type" value="Genomic_DNA"/>
</dbReference>
<comment type="subunit">
    <text evidence="9">Homohexamer.</text>
</comment>
<dbReference type="PRINTS" id="PR01020">
    <property type="entry name" value="LPSBIOSNTHSS"/>
</dbReference>
<name>A0A1M7ZM18_9HYPH</name>
<comment type="similarity">
    <text evidence="9">Belongs to the bacterial CoaD family.</text>
</comment>
<feature type="binding site" evidence="9">
    <location>
        <position position="124"/>
    </location>
    <ligand>
        <name>ATP</name>
        <dbReference type="ChEBI" id="CHEBI:30616"/>
    </ligand>
</feature>
<dbReference type="GO" id="GO:0015937">
    <property type="term" value="P:coenzyme A biosynthetic process"/>
    <property type="evidence" value="ECO:0007669"/>
    <property type="project" value="UniProtKB-UniRule"/>
</dbReference>
<feature type="binding site" evidence="9">
    <location>
        <begin position="114"/>
        <end position="116"/>
    </location>
    <ligand>
        <name>ATP</name>
        <dbReference type="ChEBI" id="CHEBI:30616"/>
    </ligand>
</feature>
<evidence type="ECO:0000256" key="6">
    <source>
        <dbReference type="ARBA" id="ARBA00022842"/>
    </source>
</evidence>
<evidence type="ECO:0000259" key="10">
    <source>
        <dbReference type="Pfam" id="PF01467"/>
    </source>
</evidence>
<feature type="site" description="Transition state stabilizer" evidence="9">
    <location>
        <position position="37"/>
    </location>
</feature>
<comment type="pathway">
    <text evidence="9">Cofactor biosynthesis; coenzyme A biosynthesis; CoA from (R)-pantothenate: step 4/5.</text>
</comment>
<evidence type="ECO:0000313" key="11">
    <source>
        <dbReference type="EMBL" id="SHO65706.1"/>
    </source>
</evidence>
<comment type="catalytic activity">
    <reaction evidence="8 9">
        <text>(R)-4'-phosphopantetheine + ATP + H(+) = 3'-dephospho-CoA + diphosphate</text>
        <dbReference type="Rhea" id="RHEA:19801"/>
        <dbReference type="ChEBI" id="CHEBI:15378"/>
        <dbReference type="ChEBI" id="CHEBI:30616"/>
        <dbReference type="ChEBI" id="CHEBI:33019"/>
        <dbReference type="ChEBI" id="CHEBI:57328"/>
        <dbReference type="ChEBI" id="CHEBI:61723"/>
        <dbReference type="EC" id="2.7.7.3"/>
    </reaction>
</comment>
<reference evidence="11 12" key="1">
    <citation type="submission" date="2016-12" db="EMBL/GenBank/DDBJ databases">
        <authorList>
            <person name="Song W.-J."/>
            <person name="Kurnit D.M."/>
        </authorList>
    </citation>
    <scope>NUCLEOTIDE SEQUENCE [LARGE SCALE GENOMIC DNA]</scope>
    <source>
        <strain evidence="11 12">DSM 19599</strain>
    </source>
</reference>
<dbReference type="InterPro" id="IPR001980">
    <property type="entry name" value="PPAT"/>
</dbReference>
<keyword evidence="2 9" id="KW-0808">Transferase</keyword>
<feature type="binding site" evidence="9">
    <location>
        <position position="37"/>
    </location>
    <ligand>
        <name>ATP</name>
        <dbReference type="ChEBI" id="CHEBI:30616"/>
    </ligand>
</feature>
<dbReference type="PANTHER" id="PTHR21342:SF1">
    <property type="entry name" value="PHOSPHOPANTETHEINE ADENYLYLTRANSFERASE"/>
    <property type="match status" value="1"/>
</dbReference>
<evidence type="ECO:0000256" key="1">
    <source>
        <dbReference type="ARBA" id="ARBA00022490"/>
    </source>
</evidence>
<feature type="binding site" evidence="9">
    <location>
        <position position="61"/>
    </location>
    <ligand>
        <name>substrate</name>
    </ligand>
</feature>
<comment type="subcellular location">
    <subcellularLocation>
        <location evidence="9">Cytoplasm</location>
    </subcellularLocation>
</comment>
<dbReference type="EC" id="2.7.7.3" evidence="9"/>
<keyword evidence="6 9" id="KW-0460">Magnesium</keyword>
<dbReference type="UniPathway" id="UPA00241">
    <property type="reaction ID" value="UER00355"/>
</dbReference>
<dbReference type="Gene3D" id="3.40.50.620">
    <property type="entry name" value="HUPs"/>
    <property type="match status" value="1"/>
</dbReference>
<dbReference type="CDD" id="cd02163">
    <property type="entry name" value="PPAT"/>
    <property type="match status" value="1"/>
</dbReference>
<feature type="binding site" evidence="9">
    <location>
        <begin position="29"/>
        <end position="30"/>
    </location>
    <ligand>
        <name>ATP</name>
        <dbReference type="ChEBI" id="CHEBI:30616"/>
    </ligand>
</feature>
<protein>
    <recommendedName>
        <fullName evidence="9">Phosphopantetheine adenylyltransferase</fullName>
        <ecNumber evidence="9">2.7.7.3</ecNumber>
    </recommendedName>
    <alternativeName>
        <fullName evidence="9">Dephospho-CoA pyrophosphorylase</fullName>
    </alternativeName>
    <alternativeName>
        <fullName evidence="9">Pantetheine-phosphate adenylyltransferase</fullName>
        <shortName evidence="9">PPAT</shortName>
    </alternativeName>
</protein>
<accession>A0A1M7ZM18</accession>
<comment type="cofactor">
    <cofactor evidence="9">
        <name>Mg(2+)</name>
        <dbReference type="ChEBI" id="CHEBI:18420"/>
    </cofactor>
</comment>
<dbReference type="Proteomes" id="UP000186406">
    <property type="component" value="Unassembled WGS sequence"/>
</dbReference>
<dbReference type="HAMAP" id="MF_00151">
    <property type="entry name" value="PPAT_bact"/>
    <property type="match status" value="1"/>
</dbReference>
<gene>
    <name evidence="9" type="primary">coaD</name>
    <name evidence="11" type="ORF">SAMN02745172_02352</name>
</gene>
<evidence type="ECO:0000256" key="4">
    <source>
        <dbReference type="ARBA" id="ARBA00022741"/>
    </source>
</evidence>
<keyword evidence="1 9" id="KW-0963">Cytoplasm</keyword>
<keyword evidence="5 9" id="KW-0067">ATP-binding</keyword>
<evidence type="ECO:0000256" key="9">
    <source>
        <dbReference type="HAMAP-Rule" id="MF_00151"/>
    </source>
</evidence>
<comment type="function">
    <text evidence="9">Reversibly transfers an adenylyl group from ATP to 4'-phosphopantetheine, yielding dephospho-CoA (dPCoA) and pyrophosphate.</text>
</comment>
<evidence type="ECO:0000256" key="8">
    <source>
        <dbReference type="ARBA" id="ARBA00029346"/>
    </source>
</evidence>